<dbReference type="RefSeq" id="XP_019909553.2">
    <property type="nucleotide sequence ID" value="XM_020053994.2"/>
</dbReference>
<evidence type="ECO:0000313" key="2">
    <source>
        <dbReference type="Ensembl" id="ENSELUP00000020114.3"/>
    </source>
</evidence>
<reference evidence="3" key="1">
    <citation type="journal article" date="2014" name="PLoS ONE">
        <title>The genome and linkage map of the northern pike (Esox lucius): conserved synteny revealed between the salmonid sister group and the Neoteleostei.</title>
        <authorList>
            <person name="Rondeau E.B."/>
            <person name="Minkley D.R."/>
            <person name="Leong J.S."/>
            <person name="Messmer A.M."/>
            <person name="Jantzen J.R."/>
            <person name="von Schalburg K.R."/>
            <person name="Lemon C."/>
            <person name="Bird N.H."/>
            <person name="Koop B.F."/>
        </authorList>
    </citation>
    <scope>NUCLEOTIDE SEQUENCE</scope>
</reference>
<feature type="coiled-coil region" evidence="1">
    <location>
        <begin position="299"/>
        <end position="451"/>
    </location>
</feature>
<accession>A0A3P8YU33</accession>
<evidence type="ECO:0008006" key="4">
    <source>
        <dbReference type="Google" id="ProtNLM"/>
    </source>
</evidence>
<sequence>MQSIDTATEGRELDKVEPCPERERLRMRVSVLEESVRSYEVECKASRETLMRLVAEVARERRNAADSAEALELLRLELDSALLTKKSTDVENRRLTERLESSQHAVQAVKQEAMCMERHIQELEGMLQTNQAEKKASQGSMQAFLREVGVLLEMGPSMPTEGEILETLKDLFTRQGTMKLNVEEHEKRLSHVSEEVSRQTELYHSALQRAQLAERQVTDLRDRLQGLEAELVTSDVHRDGLSHNQQHYEQFLERLSEKMKLDSIAIDLGFDMRLQLILSRAEQLVKLEGVALVESKSLAHNLQRKLKVQKERLESKELHIELLRKKVFDLEEEKRSRSTLALERDDANVTARKLQKKVERLQGELRSSKASITELKAQLSYTNELKLKVLEQSQAIEEQSKSLEELGNGKAKVEKRLGITRAELRGHEEQAREVQQQVNNLGQTLAQLTDRERELVDFRMVVSQMLGLDVAALALPNYEIIKSLENLLHQHQHHFHHSLAQSWSCPTHQKHSHLPQLHGQDNYGSIRSLSVVSDRSTGPEALPK</sequence>
<dbReference type="GeneID" id="105015387"/>
<dbReference type="Bgee" id="ENSELUG00000000825">
    <property type="expression patterns" value="Expressed in brain and 12 other cell types or tissues"/>
</dbReference>
<protein>
    <recommendedName>
        <fullName evidence="4">Coiled-coil domain containing 170</fullName>
    </recommendedName>
</protein>
<dbReference type="Proteomes" id="UP000265140">
    <property type="component" value="Chromosome 15"/>
</dbReference>
<reference evidence="2" key="2">
    <citation type="submission" date="2020-02" db="EMBL/GenBank/DDBJ databases">
        <title>Esox lucius (northern pike) genome, fEsoLuc1, primary haplotype.</title>
        <authorList>
            <person name="Myers G."/>
            <person name="Karagic N."/>
            <person name="Meyer A."/>
            <person name="Pippel M."/>
            <person name="Reichard M."/>
            <person name="Winkler S."/>
            <person name="Tracey A."/>
            <person name="Sims Y."/>
            <person name="Howe K."/>
            <person name="Rhie A."/>
            <person name="Formenti G."/>
            <person name="Durbin R."/>
            <person name="Fedrigo O."/>
            <person name="Jarvis E.D."/>
        </authorList>
    </citation>
    <scope>NUCLEOTIDE SEQUENCE [LARGE SCALE GENOMIC DNA]</scope>
</reference>
<keyword evidence="1" id="KW-0175">Coiled coil</keyword>
<evidence type="ECO:0000256" key="1">
    <source>
        <dbReference type="SAM" id="Coils"/>
    </source>
</evidence>
<keyword evidence="3" id="KW-1185">Reference proteome</keyword>
<dbReference type="PANTHER" id="PTHR18863:SF4">
    <property type="entry name" value="COILED-COIL DOMAIN-CONTAINING PROTEIN 170"/>
    <property type="match status" value="1"/>
</dbReference>
<organism evidence="2 3">
    <name type="scientific">Esox lucius</name>
    <name type="common">Northern pike</name>
    <dbReference type="NCBI Taxonomy" id="8010"/>
    <lineage>
        <taxon>Eukaryota</taxon>
        <taxon>Metazoa</taxon>
        <taxon>Chordata</taxon>
        <taxon>Craniata</taxon>
        <taxon>Vertebrata</taxon>
        <taxon>Euteleostomi</taxon>
        <taxon>Actinopterygii</taxon>
        <taxon>Neopterygii</taxon>
        <taxon>Teleostei</taxon>
        <taxon>Protacanthopterygii</taxon>
        <taxon>Esociformes</taxon>
        <taxon>Esocidae</taxon>
        <taxon>Esox</taxon>
    </lineage>
</organism>
<dbReference type="STRING" id="8010.ENSELUP00000020114"/>
<dbReference type="InParanoid" id="A0A3P8YU33"/>
<dbReference type="GeneTree" id="ENSGT00390000012924"/>
<dbReference type="FunCoup" id="A0A3P8YU33">
    <property type="interactions" value="391"/>
</dbReference>
<dbReference type="AlphaFoldDB" id="A0A3P8YU33"/>
<reference evidence="2" key="3">
    <citation type="submission" date="2025-08" db="UniProtKB">
        <authorList>
            <consortium name="Ensembl"/>
        </authorList>
    </citation>
    <scope>IDENTIFICATION</scope>
</reference>
<reference evidence="2" key="4">
    <citation type="submission" date="2025-09" db="UniProtKB">
        <authorList>
            <consortium name="Ensembl"/>
        </authorList>
    </citation>
    <scope>IDENTIFICATION</scope>
</reference>
<proteinExistence type="predicted"/>
<feature type="coiled-coil region" evidence="1">
    <location>
        <begin position="182"/>
        <end position="230"/>
    </location>
</feature>
<dbReference type="InterPro" id="IPR039139">
    <property type="entry name" value="CCDC170-like"/>
</dbReference>
<dbReference type="Ensembl" id="ENSELUT00000041307.3">
    <property type="protein sequence ID" value="ENSELUP00000020114.3"/>
    <property type="gene ID" value="ENSELUG00000000825.3"/>
</dbReference>
<dbReference type="PANTHER" id="PTHR18863">
    <property type="entry name" value="TSEC-2-RELATED"/>
    <property type="match status" value="1"/>
</dbReference>
<evidence type="ECO:0000313" key="3">
    <source>
        <dbReference type="Proteomes" id="UP000265140"/>
    </source>
</evidence>
<feature type="coiled-coil region" evidence="1">
    <location>
        <begin position="92"/>
        <end position="126"/>
    </location>
</feature>
<name>A0A3P8YU33_ESOLU</name>
<gene>
    <name evidence="2" type="primary">CCDC170</name>
</gene>